<feature type="domain" description="Glycosyl transferase family 1" evidence="1">
    <location>
        <begin position="180"/>
        <end position="334"/>
    </location>
</feature>
<dbReference type="Pfam" id="PF13477">
    <property type="entry name" value="Glyco_trans_4_2"/>
    <property type="match status" value="1"/>
</dbReference>
<proteinExistence type="predicted"/>
<dbReference type="InterPro" id="IPR028098">
    <property type="entry name" value="Glyco_trans_4-like_N"/>
</dbReference>
<dbReference type="RefSeq" id="WP_166138278.1">
    <property type="nucleotide sequence ID" value="NZ_JAAOBY010000008.1"/>
</dbReference>
<dbReference type="Proteomes" id="UP000621670">
    <property type="component" value="Unassembled WGS sequence"/>
</dbReference>
<evidence type="ECO:0000259" key="1">
    <source>
        <dbReference type="Pfam" id="PF00534"/>
    </source>
</evidence>
<accession>A0ABR7JIA5</accession>
<comment type="caution">
    <text evidence="3">The sequence shown here is derived from an EMBL/GenBank/DDBJ whole genome shotgun (WGS) entry which is preliminary data.</text>
</comment>
<evidence type="ECO:0000313" key="3">
    <source>
        <dbReference type="EMBL" id="MBC5864224.1"/>
    </source>
</evidence>
<protein>
    <submittedName>
        <fullName evidence="3">Glycosyltransferase family 4 protein</fullName>
    </submittedName>
</protein>
<organism evidence="3 4">
    <name type="scientific">Flavobacterium turcicum</name>
    <dbReference type="NCBI Taxonomy" id="2764718"/>
    <lineage>
        <taxon>Bacteria</taxon>
        <taxon>Pseudomonadati</taxon>
        <taxon>Bacteroidota</taxon>
        <taxon>Flavobacteriia</taxon>
        <taxon>Flavobacteriales</taxon>
        <taxon>Flavobacteriaceae</taxon>
        <taxon>Flavobacterium</taxon>
    </lineage>
</organism>
<dbReference type="PANTHER" id="PTHR12526">
    <property type="entry name" value="GLYCOSYLTRANSFERASE"/>
    <property type="match status" value="1"/>
</dbReference>
<dbReference type="Gene3D" id="3.40.50.2000">
    <property type="entry name" value="Glycogen Phosphorylase B"/>
    <property type="match status" value="2"/>
</dbReference>
<dbReference type="CDD" id="cd03820">
    <property type="entry name" value="GT4_AmsD-like"/>
    <property type="match status" value="1"/>
</dbReference>
<dbReference type="EMBL" id="JACRUM010000007">
    <property type="protein sequence ID" value="MBC5864224.1"/>
    <property type="molecule type" value="Genomic_DNA"/>
</dbReference>
<reference evidence="3 4" key="1">
    <citation type="submission" date="2020-08" db="EMBL/GenBank/DDBJ databases">
        <title>Description of novel Flavobacterium F-400 isolate.</title>
        <authorList>
            <person name="Saticioglu I."/>
            <person name="Duman M."/>
            <person name="Altun S."/>
        </authorList>
    </citation>
    <scope>NUCLEOTIDE SEQUENCE [LARGE SCALE GENOMIC DNA]</scope>
    <source>
        <strain evidence="3 4">F-400</strain>
    </source>
</reference>
<sequence length="358" mass="40233">MKLLYITNGINGSGGLERVLSVKASYLAEVYNYDVTILCLNDGHEDPFYRFSDKIKMLSITVAGNPFQYIMSYKNGIQKIIKTIEPNVVSVCDDGLKGFFIPKIIGYKTPIIYERHASIELDRTNGLANTMKRKLMQKLAADFTAFIVLTKSNLNEWTSNNLICIPNPLTFYPATSSTLNTNSVIFVGSQSHNKGVDLLLLAWQEVTKKFPDWKLSFYGKGHHDHKYEKLATKLEIEQTVFFNGPVQNIEKKYLESALMVLPSRSEGFGMVLIEAMACGVPCVSFDCPSGPRDIIQDAVDGYLVPAEEVAALALKMMDLMADEEKRILFGRRAKLNVQRFLPASVVSQWDLLFKKLIS</sequence>
<dbReference type="PANTHER" id="PTHR12526:SF630">
    <property type="entry name" value="GLYCOSYLTRANSFERASE"/>
    <property type="match status" value="1"/>
</dbReference>
<keyword evidence="4" id="KW-1185">Reference proteome</keyword>
<evidence type="ECO:0000259" key="2">
    <source>
        <dbReference type="Pfam" id="PF13477"/>
    </source>
</evidence>
<dbReference type="InterPro" id="IPR001296">
    <property type="entry name" value="Glyco_trans_1"/>
</dbReference>
<dbReference type="Pfam" id="PF00534">
    <property type="entry name" value="Glycos_transf_1"/>
    <property type="match status" value="1"/>
</dbReference>
<feature type="domain" description="Glycosyltransferase subfamily 4-like N-terminal" evidence="2">
    <location>
        <begin position="32"/>
        <end position="93"/>
    </location>
</feature>
<name>A0ABR7JIA5_9FLAO</name>
<dbReference type="SUPFAM" id="SSF53756">
    <property type="entry name" value="UDP-Glycosyltransferase/glycogen phosphorylase"/>
    <property type="match status" value="1"/>
</dbReference>
<evidence type="ECO:0000313" key="4">
    <source>
        <dbReference type="Proteomes" id="UP000621670"/>
    </source>
</evidence>
<gene>
    <name evidence="3" type="ORF">H8R26_12400</name>
</gene>